<organism evidence="1 2">
    <name type="scientific">Daphnia sinensis</name>
    <dbReference type="NCBI Taxonomy" id="1820382"/>
    <lineage>
        <taxon>Eukaryota</taxon>
        <taxon>Metazoa</taxon>
        <taxon>Ecdysozoa</taxon>
        <taxon>Arthropoda</taxon>
        <taxon>Crustacea</taxon>
        <taxon>Branchiopoda</taxon>
        <taxon>Diplostraca</taxon>
        <taxon>Cladocera</taxon>
        <taxon>Anomopoda</taxon>
        <taxon>Daphniidae</taxon>
        <taxon>Daphnia</taxon>
        <taxon>Daphnia similis group</taxon>
    </lineage>
</organism>
<gene>
    <name evidence="1" type="ORF">GHT06_011872</name>
</gene>
<dbReference type="AlphaFoldDB" id="A0AAD5KXB7"/>
<evidence type="ECO:0000313" key="1">
    <source>
        <dbReference type="EMBL" id="KAI9560917.1"/>
    </source>
</evidence>
<keyword evidence="2" id="KW-1185">Reference proteome</keyword>
<name>A0AAD5KXB7_9CRUS</name>
<accession>A0AAD5KXB7</accession>
<reference evidence="1 2" key="1">
    <citation type="submission" date="2022-05" db="EMBL/GenBank/DDBJ databases">
        <title>A multi-omics perspective on studying reproductive biology in Daphnia sinensis.</title>
        <authorList>
            <person name="Jia J."/>
        </authorList>
    </citation>
    <scope>NUCLEOTIDE SEQUENCE [LARGE SCALE GENOMIC DNA]</scope>
    <source>
        <strain evidence="1 2">WSL</strain>
    </source>
</reference>
<dbReference type="Proteomes" id="UP000820818">
    <property type="component" value="Linkage Group LG3"/>
</dbReference>
<sequence length="54" mass="6051">MEPISITQGAQIITINTLKTTSTPVTSTWFIIDDCLECRKNNAQLSKFYGCEPQ</sequence>
<dbReference type="EMBL" id="WJBH02000003">
    <property type="protein sequence ID" value="KAI9560917.1"/>
    <property type="molecule type" value="Genomic_DNA"/>
</dbReference>
<evidence type="ECO:0000313" key="2">
    <source>
        <dbReference type="Proteomes" id="UP000820818"/>
    </source>
</evidence>
<comment type="caution">
    <text evidence="1">The sequence shown here is derived from an EMBL/GenBank/DDBJ whole genome shotgun (WGS) entry which is preliminary data.</text>
</comment>
<proteinExistence type="predicted"/>
<protein>
    <submittedName>
        <fullName evidence="1">Uncharacterized protein</fullName>
    </submittedName>
</protein>